<feature type="compositionally biased region" description="Basic and acidic residues" evidence="1">
    <location>
        <begin position="189"/>
        <end position="200"/>
    </location>
</feature>
<evidence type="ECO:0000313" key="3">
    <source>
        <dbReference type="Proteomes" id="UP001151760"/>
    </source>
</evidence>
<feature type="region of interest" description="Disordered" evidence="1">
    <location>
        <begin position="1"/>
        <end position="25"/>
    </location>
</feature>
<accession>A0ABQ4XQS6</accession>
<name>A0ABQ4XQS6_9ASTR</name>
<evidence type="ECO:0000313" key="2">
    <source>
        <dbReference type="EMBL" id="GJS67649.1"/>
    </source>
</evidence>
<dbReference type="PANTHER" id="PTHR33116">
    <property type="entry name" value="REVERSE TRANSCRIPTASE ZINC-BINDING DOMAIN-CONTAINING PROTEIN-RELATED-RELATED"/>
    <property type="match status" value="1"/>
</dbReference>
<protein>
    <submittedName>
        <fullName evidence="2">Uncharacterized protein</fullName>
    </submittedName>
</protein>
<keyword evidence="3" id="KW-1185">Reference proteome</keyword>
<sequence length="704" mass="79795">MNDYKESAGIQENSDSDLQSMPDDDLRFVSGFEAADSYDTHDNEVSHSAHTSQDDIASAKRLSLPDHMDHICEEVISLHSRLEDLISSIAQSVSDEIQSSLPTLVTNALKEQLPRIISATLKDYMKTQLQDVKDLLESAVIIDETAEGEKKQKDKNAIPALTQGEHQTYENITPPEPTPETQGKQPTPPRDEPKEKGIATKEPLKDIIPFIEEGGSVPKIPNLKSFILPEGTLSQEKFIAQLKVMKRLSNLKEQEKKSEEELKKILNPATIKAQALKWEEHEEKKANMLNEFNKCISQRNNPLPITKISYVVNSSKVATMRITRDNDPLNLTSLKAKFQWVLNQANKLGLPPPPTLASFGMTAEERKRKRIEFIKEVFVSEDVRVDEMERNLVPSPGIVPIQGLVINEPEPGIFFMNRNTDIALESNIRRIQVKDIIKEVEDHLKTYSSAGIDISCYVEVIRDTLMEFSKVSGLKPNMGKSIPLLAKKVGINDCKILVDRVKGKVNDWKNKTLSYAGRLQLITSVLTAMQTYWVSVVMLPKATIKEINMFPTGGSTLNGKGVVRVTSRGLDMALHSSGVRTAPLMSPRQDETSEPLLYVGWMDGPYRYNRCLYDARLMKEWYNDFPILYGVRVPHLIHDKADVVRWKTKKGQKINFSTQKAWLDIKEEFPKVNWWKLVWYSSVIQDVHSFCGWPLKANFLLKTK</sequence>
<gene>
    <name evidence="2" type="ORF">Tco_0682213</name>
</gene>
<reference evidence="2" key="2">
    <citation type="submission" date="2022-01" db="EMBL/GenBank/DDBJ databases">
        <authorList>
            <person name="Yamashiro T."/>
            <person name="Shiraishi A."/>
            <person name="Satake H."/>
            <person name="Nakayama K."/>
        </authorList>
    </citation>
    <scope>NUCLEOTIDE SEQUENCE</scope>
</reference>
<dbReference type="Proteomes" id="UP001151760">
    <property type="component" value="Unassembled WGS sequence"/>
</dbReference>
<dbReference type="EMBL" id="BQNB010009733">
    <property type="protein sequence ID" value="GJS67649.1"/>
    <property type="molecule type" value="Genomic_DNA"/>
</dbReference>
<feature type="region of interest" description="Disordered" evidence="1">
    <location>
        <begin position="161"/>
        <end position="200"/>
    </location>
</feature>
<feature type="compositionally biased region" description="Polar residues" evidence="1">
    <location>
        <begin position="10"/>
        <end position="19"/>
    </location>
</feature>
<organism evidence="2 3">
    <name type="scientific">Tanacetum coccineum</name>
    <dbReference type="NCBI Taxonomy" id="301880"/>
    <lineage>
        <taxon>Eukaryota</taxon>
        <taxon>Viridiplantae</taxon>
        <taxon>Streptophyta</taxon>
        <taxon>Embryophyta</taxon>
        <taxon>Tracheophyta</taxon>
        <taxon>Spermatophyta</taxon>
        <taxon>Magnoliopsida</taxon>
        <taxon>eudicotyledons</taxon>
        <taxon>Gunneridae</taxon>
        <taxon>Pentapetalae</taxon>
        <taxon>asterids</taxon>
        <taxon>campanulids</taxon>
        <taxon>Asterales</taxon>
        <taxon>Asteraceae</taxon>
        <taxon>Asteroideae</taxon>
        <taxon>Anthemideae</taxon>
        <taxon>Anthemidinae</taxon>
        <taxon>Tanacetum</taxon>
    </lineage>
</organism>
<dbReference type="PANTHER" id="PTHR33116:SF78">
    <property type="entry name" value="OS12G0587133 PROTEIN"/>
    <property type="match status" value="1"/>
</dbReference>
<evidence type="ECO:0000256" key="1">
    <source>
        <dbReference type="SAM" id="MobiDB-lite"/>
    </source>
</evidence>
<proteinExistence type="predicted"/>
<reference evidence="2" key="1">
    <citation type="journal article" date="2022" name="Int. J. Mol. Sci.">
        <title>Draft Genome of Tanacetum Coccineum: Genomic Comparison of Closely Related Tanacetum-Family Plants.</title>
        <authorList>
            <person name="Yamashiro T."/>
            <person name="Shiraishi A."/>
            <person name="Nakayama K."/>
            <person name="Satake H."/>
        </authorList>
    </citation>
    <scope>NUCLEOTIDE SEQUENCE</scope>
</reference>
<comment type="caution">
    <text evidence="2">The sequence shown here is derived from an EMBL/GenBank/DDBJ whole genome shotgun (WGS) entry which is preliminary data.</text>
</comment>